<keyword evidence="9 11" id="KW-0472">Membrane</keyword>
<evidence type="ECO:0000256" key="2">
    <source>
        <dbReference type="ARBA" id="ARBA00005420"/>
    </source>
</evidence>
<evidence type="ECO:0000313" key="13">
    <source>
        <dbReference type="Proteomes" id="UP001152759"/>
    </source>
</evidence>
<organism evidence="12 13">
    <name type="scientific">Bemisia tabaci</name>
    <name type="common">Sweetpotato whitefly</name>
    <name type="synonym">Aleurodes tabaci</name>
    <dbReference type="NCBI Taxonomy" id="7038"/>
    <lineage>
        <taxon>Eukaryota</taxon>
        <taxon>Metazoa</taxon>
        <taxon>Ecdysozoa</taxon>
        <taxon>Arthropoda</taxon>
        <taxon>Hexapoda</taxon>
        <taxon>Insecta</taxon>
        <taxon>Pterygota</taxon>
        <taxon>Neoptera</taxon>
        <taxon>Paraneoptera</taxon>
        <taxon>Hemiptera</taxon>
        <taxon>Sternorrhyncha</taxon>
        <taxon>Aleyrodoidea</taxon>
        <taxon>Aleyrodidae</taxon>
        <taxon>Aleyrodinae</taxon>
        <taxon>Bemisia</taxon>
    </lineage>
</organism>
<evidence type="ECO:0000256" key="3">
    <source>
        <dbReference type="ARBA" id="ARBA00022516"/>
    </source>
</evidence>
<dbReference type="GO" id="GO:0004144">
    <property type="term" value="F:diacylglycerol O-acyltransferase activity"/>
    <property type="evidence" value="ECO:0007669"/>
    <property type="project" value="TreeGrafter"/>
</dbReference>
<evidence type="ECO:0000313" key="12">
    <source>
        <dbReference type="EMBL" id="CAH0391475.1"/>
    </source>
</evidence>
<comment type="similarity">
    <text evidence="2 11">Belongs to the diacylglycerol acyltransferase family.</text>
</comment>
<dbReference type="AlphaFoldDB" id="A0A9P0F688"/>
<protein>
    <recommendedName>
        <fullName evidence="11">Acyltransferase</fullName>
        <ecNumber evidence="11">2.3.1.-</ecNumber>
    </recommendedName>
</protein>
<reference evidence="12" key="1">
    <citation type="submission" date="2021-12" db="EMBL/GenBank/DDBJ databases">
        <authorList>
            <person name="King R."/>
        </authorList>
    </citation>
    <scope>NUCLEOTIDE SEQUENCE</scope>
</reference>
<dbReference type="PANTHER" id="PTHR12317:SF79">
    <property type="entry name" value="ACYLTRANSFERASE"/>
    <property type="match status" value="1"/>
</dbReference>
<keyword evidence="7 11" id="KW-1133">Transmembrane helix</keyword>
<evidence type="ECO:0000256" key="11">
    <source>
        <dbReference type="RuleBase" id="RU367023"/>
    </source>
</evidence>
<sequence length="338" mass="38611">MELLGIKFAPLFVPMERRLQTLAAAAWFILFVFGGFVGWILVYHVLFTRFYPLAILYLLWMAYDQKVYIHGGRRSEWVRNWSCWHYMREYFPIGLVKLEDLPADKNYLFCGYPHGMLCSGAFGNFVAASPEFKRLFPGLTTYLLTLNVHFNMPIFRELLLCLGSCSSSRESMTYLLGHPEKGKAVVLMVGGASESLYCHPGSYKIILKRRKGFIRVALETGAPLVPVFSFGETDVFDQVSNPPGSWLLWLQSTLKKVLGVAPCIPLGRGIFQYSFGIAPRRTPITTVVGRPIMLPQEPNPSNELVDKYHKIFMEELMELFETHKGKYLEDPKTKLIIE</sequence>
<dbReference type="GO" id="GO:0019432">
    <property type="term" value="P:triglyceride biosynthetic process"/>
    <property type="evidence" value="ECO:0007669"/>
    <property type="project" value="TreeGrafter"/>
</dbReference>
<dbReference type="SUPFAM" id="SSF69593">
    <property type="entry name" value="Glycerol-3-phosphate (1)-acyltransferase"/>
    <property type="match status" value="1"/>
</dbReference>
<dbReference type="InterPro" id="IPR007130">
    <property type="entry name" value="DAGAT"/>
</dbReference>
<dbReference type="Pfam" id="PF03982">
    <property type="entry name" value="DAGAT"/>
    <property type="match status" value="1"/>
</dbReference>
<comment type="subcellular location">
    <subcellularLocation>
        <location evidence="1 11">Endoplasmic reticulum membrane</location>
        <topology evidence="1 11">Multi-pass membrane protein</topology>
    </subcellularLocation>
</comment>
<accession>A0A9P0F688</accession>
<evidence type="ECO:0000256" key="9">
    <source>
        <dbReference type="ARBA" id="ARBA00023136"/>
    </source>
</evidence>
<dbReference type="EC" id="2.3.1.-" evidence="11"/>
<evidence type="ECO:0000256" key="10">
    <source>
        <dbReference type="ARBA" id="ARBA00023315"/>
    </source>
</evidence>
<keyword evidence="5 11" id="KW-0812">Transmembrane</keyword>
<keyword evidence="8" id="KW-0443">Lipid metabolism</keyword>
<keyword evidence="10" id="KW-0012">Acyltransferase</keyword>
<name>A0A9P0F688_BEMTA</name>
<evidence type="ECO:0000256" key="6">
    <source>
        <dbReference type="ARBA" id="ARBA00022824"/>
    </source>
</evidence>
<proteinExistence type="inferred from homology"/>
<dbReference type="GO" id="GO:0005789">
    <property type="term" value="C:endoplasmic reticulum membrane"/>
    <property type="evidence" value="ECO:0007669"/>
    <property type="project" value="UniProtKB-SubCell"/>
</dbReference>
<gene>
    <name evidence="12" type="ORF">BEMITA_LOCUS10086</name>
</gene>
<keyword evidence="6 11" id="KW-0256">Endoplasmic reticulum</keyword>
<keyword evidence="4 11" id="KW-0808">Transferase</keyword>
<evidence type="ECO:0000256" key="1">
    <source>
        <dbReference type="ARBA" id="ARBA00004477"/>
    </source>
</evidence>
<evidence type="ECO:0000256" key="5">
    <source>
        <dbReference type="ARBA" id="ARBA00022692"/>
    </source>
</evidence>
<evidence type="ECO:0000256" key="7">
    <source>
        <dbReference type="ARBA" id="ARBA00022989"/>
    </source>
</evidence>
<evidence type="ECO:0000256" key="4">
    <source>
        <dbReference type="ARBA" id="ARBA00022679"/>
    </source>
</evidence>
<comment type="caution">
    <text evidence="11">Lacks conserved residue(s) required for the propagation of feature annotation.</text>
</comment>
<feature type="transmembrane region" description="Helical" evidence="11">
    <location>
        <begin position="21"/>
        <end position="40"/>
    </location>
</feature>
<dbReference type="EMBL" id="OU963867">
    <property type="protein sequence ID" value="CAH0391475.1"/>
    <property type="molecule type" value="Genomic_DNA"/>
</dbReference>
<keyword evidence="13" id="KW-1185">Reference proteome</keyword>
<keyword evidence="3" id="KW-0444">Lipid biosynthesis</keyword>
<evidence type="ECO:0000256" key="8">
    <source>
        <dbReference type="ARBA" id="ARBA00023098"/>
    </source>
</evidence>
<dbReference type="PANTHER" id="PTHR12317">
    <property type="entry name" value="DIACYLGLYCEROL O-ACYLTRANSFERASE"/>
    <property type="match status" value="1"/>
</dbReference>
<dbReference type="CDD" id="cd07987">
    <property type="entry name" value="LPLAT_MGAT-like"/>
    <property type="match status" value="1"/>
</dbReference>
<dbReference type="Proteomes" id="UP001152759">
    <property type="component" value="Chromosome 6"/>
</dbReference>